<keyword evidence="1" id="KW-0472">Membrane</keyword>
<dbReference type="EMBL" id="OOIL02006555">
    <property type="protein sequence ID" value="VFQ97648.1"/>
    <property type="molecule type" value="Genomic_DNA"/>
</dbReference>
<organism evidence="2 3">
    <name type="scientific">Cuscuta campestris</name>
    <dbReference type="NCBI Taxonomy" id="132261"/>
    <lineage>
        <taxon>Eukaryota</taxon>
        <taxon>Viridiplantae</taxon>
        <taxon>Streptophyta</taxon>
        <taxon>Embryophyta</taxon>
        <taxon>Tracheophyta</taxon>
        <taxon>Spermatophyta</taxon>
        <taxon>Magnoliopsida</taxon>
        <taxon>eudicotyledons</taxon>
        <taxon>Gunneridae</taxon>
        <taxon>Pentapetalae</taxon>
        <taxon>asterids</taxon>
        <taxon>lamiids</taxon>
        <taxon>Solanales</taxon>
        <taxon>Convolvulaceae</taxon>
        <taxon>Cuscuteae</taxon>
        <taxon>Cuscuta</taxon>
        <taxon>Cuscuta subgen. Grammica</taxon>
        <taxon>Cuscuta sect. Cleistogrammica</taxon>
    </lineage>
</organism>
<keyword evidence="1" id="KW-0812">Transmembrane</keyword>
<dbReference type="AlphaFoldDB" id="A0A484NBJ3"/>
<dbReference type="Proteomes" id="UP000595140">
    <property type="component" value="Unassembled WGS sequence"/>
</dbReference>
<reference evidence="2 3" key="1">
    <citation type="submission" date="2018-04" db="EMBL/GenBank/DDBJ databases">
        <authorList>
            <person name="Vogel A."/>
        </authorList>
    </citation>
    <scope>NUCLEOTIDE SEQUENCE [LARGE SCALE GENOMIC DNA]</scope>
</reference>
<evidence type="ECO:0000256" key="1">
    <source>
        <dbReference type="SAM" id="Phobius"/>
    </source>
</evidence>
<keyword evidence="3" id="KW-1185">Reference proteome</keyword>
<evidence type="ECO:0000313" key="2">
    <source>
        <dbReference type="EMBL" id="VFQ97648.1"/>
    </source>
</evidence>
<feature type="transmembrane region" description="Helical" evidence="1">
    <location>
        <begin position="33"/>
        <end position="57"/>
    </location>
</feature>
<name>A0A484NBJ3_9ASTE</name>
<accession>A0A484NBJ3</accession>
<protein>
    <submittedName>
        <fullName evidence="2">Uncharacterized protein</fullName>
    </submittedName>
</protein>
<sequence length="73" mass="8140">MNEATCRETTTWVFQTADSQRDDYLYQFSSGGLLWMTATWVFPLPWCCILCGGGLVFPLCSGNFSFAPATRDG</sequence>
<gene>
    <name evidence="2" type="ORF">CCAM_LOCUS39424</name>
</gene>
<proteinExistence type="predicted"/>
<keyword evidence="1" id="KW-1133">Transmembrane helix</keyword>
<evidence type="ECO:0000313" key="3">
    <source>
        <dbReference type="Proteomes" id="UP000595140"/>
    </source>
</evidence>